<dbReference type="GO" id="GO:0005813">
    <property type="term" value="C:centrosome"/>
    <property type="evidence" value="ECO:0007669"/>
    <property type="project" value="TreeGrafter"/>
</dbReference>
<comment type="caution">
    <text evidence="2">The sequence shown here is derived from an EMBL/GenBank/DDBJ whole genome shotgun (WGS) entry which is preliminary data.</text>
</comment>
<dbReference type="PANTHER" id="PTHR14526:SF2">
    <property type="entry name" value="AURORA KINASE A AND NINEIN-INTERACTING PROTEIN"/>
    <property type="match status" value="1"/>
</dbReference>
<dbReference type="PANTHER" id="PTHR14526">
    <property type="entry name" value="AURORA KINASE A AND NINEIN-INTERACTING PROTEIN"/>
    <property type="match status" value="1"/>
</dbReference>
<feature type="region of interest" description="Disordered" evidence="1">
    <location>
        <begin position="54"/>
        <end position="106"/>
    </location>
</feature>
<proteinExistence type="predicted"/>
<feature type="compositionally biased region" description="Basic and acidic residues" evidence="1">
    <location>
        <begin position="91"/>
        <end position="106"/>
    </location>
</feature>
<dbReference type="EMBL" id="SWJQ01000359">
    <property type="protein sequence ID" value="TRZ15569.1"/>
    <property type="molecule type" value="Genomic_DNA"/>
</dbReference>
<keyword evidence="3" id="KW-1185">Reference proteome</keyword>
<accession>A0A8K1GBF2</accession>
<name>A0A8K1GBF2_9PASS</name>
<protein>
    <submittedName>
        <fullName evidence="2">Uncharacterized protein</fullName>
    </submittedName>
</protein>
<dbReference type="GO" id="GO:0007051">
    <property type="term" value="P:spindle organization"/>
    <property type="evidence" value="ECO:0007669"/>
    <property type="project" value="TreeGrafter"/>
</dbReference>
<organism evidence="2 3">
    <name type="scientific">Zosterops borbonicus</name>
    <dbReference type="NCBI Taxonomy" id="364589"/>
    <lineage>
        <taxon>Eukaryota</taxon>
        <taxon>Metazoa</taxon>
        <taxon>Chordata</taxon>
        <taxon>Craniata</taxon>
        <taxon>Vertebrata</taxon>
        <taxon>Euteleostomi</taxon>
        <taxon>Archelosauria</taxon>
        <taxon>Archosauria</taxon>
        <taxon>Dinosauria</taxon>
        <taxon>Saurischia</taxon>
        <taxon>Theropoda</taxon>
        <taxon>Coelurosauria</taxon>
        <taxon>Aves</taxon>
        <taxon>Neognathae</taxon>
        <taxon>Neoaves</taxon>
        <taxon>Telluraves</taxon>
        <taxon>Australaves</taxon>
        <taxon>Passeriformes</taxon>
        <taxon>Sylvioidea</taxon>
        <taxon>Zosteropidae</taxon>
        <taxon>Zosterops</taxon>
    </lineage>
</organism>
<sequence>MGRRRGGGAAPAEACGVWLDTAELKRGPARPFSAKLKAPTRIAERKQSLVLLPRPGTRQSTIPTFFRPHTGPAQPLRELFSQDSQGNRVIAHRERDRDSSLRDRDSQQLELGSECLFTQDSEGNRVIKHW</sequence>
<evidence type="ECO:0000313" key="2">
    <source>
        <dbReference type="EMBL" id="TRZ15569.1"/>
    </source>
</evidence>
<evidence type="ECO:0000256" key="1">
    <source>
        <dbReference type="SAM" id="MobiDB-lite"/>
    </source>
</evidence>
<dbReference type="Proteomes" id="UP000796761">
    <property type="component" value="Unassembled WGS sequence"/>
</dbReference>
<dbReference type="InterPro" id="IPR029286">
    <property type="entry name" value="AUNIP"/>
</dbReference>
<dbReference type="AlphaFoldDB" id="A0A8K1GBF2"/>
<reference evidence="2" key="1">
    <citation type="submission" date="2019-04" db="EMBL/GenBank/DDBJ databases">
        <title>Genome assembly of Zosterops borbonicus 15179.</title>
        <authorList>
            <person name="Leroy T."/>
            <person name="Anselmetti Y."/>
            <person name="Tilak M.-K."/>
            <person name="Nabholz B."/>
        </authorList>
    </citation>
    <scope>NUCLEOTIDE SEQUENCE</scope>
    <source>
        <strain evidence="2">HGM_15179</strain>
        <tissue evidence="2">Muscle</tissue>
    </source>
</reference>
<dbReference type="OrthoDB" id="9946974at2759"/>
<dbReference type="GO" id="GO:0000922">
    <property type="term" value="C:spindle pole"/>
    <property type="evidence" value="ECO:0007669"/>
    <property type="project" value="TreeGrafter"/>
</dbReference>
<gene>
    <name evidence="2" type="ORF">HGM15179_011500</name>
</gene>
<evidence type="ECO:0000313" key="3">
    <source>
        <dbReference type="Proteomes" id="UP000796761"/>
    </source>
</evidence>